<protein>
    <submittedName>
        <fullName evidence="1">Uncharacterized protein</fullName>
    </submittedName>
</protein>
<dbReference type="EMBL" id="GDHC01009587">
    <property type="protein sequence ID" value="JAQ09042.1"/>
    <property type="molecule type" value="Transcribed_RNA"/>
</dbReference>
<name>A0A146LQK3_LYGHE</name>
<sequence length="111" mass="13110">MNIYRIGSFLSYNQSSYPRRLTRISTKLKRNVHQSSNNKRLASQKRKKVKMILTMLGRAKILRQVKEKIPRLYYCYKTPHPMQYEQTLTFCTVSPVPFWQTSSLTTTTTTT</sequence>
<proteinExistence type="predicted"/>
<organism evidence="1">
    <name type="scientific">Lygus hesperus</name>
    <name type="common">Western plant bug</name>
    <dbReference type="NCBI Taxonomy" id="30085"/>
    <lineage>
        <taxon>Eukaryota</taxon>
        <taxon>Metazoa</taxon>
        <taxon>Ecdysozoa</taxon>
        <taxon>Arthropoda</taxon>
        <taxon>Hexapoda</taxon>
        <taxon>Insecta</taxon>
        <taxon>Pterygota</taxon>
        <taxon>Neoptera</taxon>
        <taxon>Paraneoptera</taxon>
        <taxon>Hemiptera</taxon>
        <taxon>Heteroptera</taxon>
        <taxon>Panheteroptera</taxon>
        <taxon>Cimicomorpha</taxon>
        <taxon>Miridae</taxon>
        <taxon>Mirini</taxon>
        <taxon>Lygus</taxon>
    </lineage>
</organism>
<gene>
    <name evidence="1" type="ORF">g.15655</name>
</gene>
<evidence type="ECO:0000313" key="1">
    <source>
        <dbReference type="EMBL" id="JAQ09042.1"/>
    </source>
</evidence>
<reference evidence="1" key="1">
    <citation type="journal article" date="2016" name="Gigascience">
        <title>De novo construction of an expanded transcriptome assembly for the western tarnished plant bug, Lygus hesperus.</title>
        <authorList>
            <person name="Tassone E.E."/>
            <person name="Geib S.M."/>
            <person name="Hall B."/>
            <person name="Fabrick J.A."/>
            <person name="Brent C.S."/>
            <person name="Hull J.J."/>
        </authorList>
    </citation>
    <scope>NUCLEOTIDE SEQUENCE</scope>
</reference>
<accession>A0A146LQK3</accession>
<dbReference type="AlphaFoldDB" id="A0A146LQK3"/>
<feature type="non-terminal residue" evidence="1">
    <location>
        <position position="111"/>
    </location>
</feature>